<dbReference type="STRING" id="84521.SAMN04487994_102519"/>
<keyword evidence="3" id="KW-1185">Reference proteome</keyword>
<reference evidence="2 3" key="1">
    <citation type="submission" date="2017-09" db="EMBL/GenBank/DDBJ databases">
        <title>Bacterial strain isolated from the female urinary microbiota.</title>
        <authorList>
            <person name="Thomas-White K."/>
            <person name="Kumar N."/>
            <person name="Forster S."/>
            <person name="Putonti C."/>
            <person name="Lawley T."/>
            <person name="Wolfe A.J."/>
        </authorList>
    </citation>
    <scope>NUCLEOTIDE SEQUENCE [LARGE SCALE GENOMIC DNA]</scope>
    <source>
        <strain evidence="2 3">UMB0852</strain>
    </source>
</reference>
<dbReference type="AlphaFoldDB" id="A0A1G8LX01"/>
<comment type="caution">
    <text evidence="2">The sequence shown here is derived from an EMBL/GenBank/DDBJ whole genome shotgun (WGS) entry which is preliminary data.</text>
</comment>
<dbReference type="SUPFAM" id="SSF144010">
    <property type="entry name" value="CofE-like"/>
    <property type="match status" value="1"/>
</dbReference>
<name>A0A1G8LX01_9LACT</name>
<dbReference type="EMBL" id="PNHE01000008">
    <property type="protein sequence ID" value="PMC58674.1"/>
    <property type="molecule type" value="Genomic_DNA"/>
</dbReference>
<dbReference type="GO" id="GO:0016874">
    <property type="term" value="F:ligase activity"/>
    <property type="evidence" value="ECO:0007669"/>
    <property type="project" value="UniProtKB-KW"/>
</dbReference>
<dbReference type="Gene3D" id="3.30.1330.100">
    <property type="entry name" value="CofE-like"/>
    <property type="match status" value="1"/>
</dbReference>
<dbReference type="Pfam" id="PF01996">
    <property type="entry name" value="F420_ligase"/>
    <property type="match status" value="1"/>
</dbReference>
<evidence type="ECO:0000259" key="1">
    <source>
        <dbReference type="Pfam" id="PF01996"/>
    </source>
</evidence>
<organism evidence="2 3">
    <name type="scientific">Dolosicoccus paucivorans</name>
    <dbReference type="NCBI Taxonomy" id="84521"/>
    <lineage>
        <taxon>Bacteria</taxon>
        <taxon>Bacillati</taxon>
        <taxon>Bacillota</taxon>
        <taxon>Bacilli</taxon>
        <taxon>Lactobacillales</taxon>
        <taxon>Aerococcaceae</taxon>
        <taxon>Dolosicoccus</taxon>
    </lineage>
</organism>
<accession>A0A1G8LX01</accession>
<sequence length="392" mass="43391">MERLIGTVTRGIRTPIIKEGDDLVQIVTDSVINALDANNVTMQDQDIVCITESLQARSQGNFATIDQIAKDVASKYSGEIGIVFPILSRNRFAVLLKGIAKAGLKLHILLSYPADEVGNHLMDERLLMNQGINPYTDVLEEADYRKMFGDDVRHTFTGVDYVNLYKEIAPNCEIHLSNDPQTILNYTDQVLICSVHDREHIKKSLKDSGASVVYGLDDLLTEPVDGSGYNQEYGLLGSNTADETSVKLFPRDCQTLVDAVQERLQEHSGKQIEVMIYGDGAFKDPVGKIWELADPVVSPAYTSGLEGTPNEIKIKYVADNEMKHLSSDESTSLIRQKIKEKQQNESEDYTIGTTPRRLTDLIGTLADLTSGSGDKGTPVVYIQGYFDDYASN</sequence>
<dbReference type="RefSeq" id="WP_092085444.1">
    <property type="nucleotide sequence ID" value="NZ_FNEL01000025.1"/>
</dbReference>
<feature type="domain" description="Coenzyme F420:L-glutamate ligase-like" evidence="1">
    <location>
        <begin position="11"/>
        <end position="384"/>
    </location>
</feature>
<keyword evidence="2" id="KW-0436">Ligase</keyword>
<dbReference type="InterPro" id="IPR002847">
    <property type="entry name" value="F420-0_gamma-glut_ligase-dom"/>
</dbReference>
<protein>
    <submittedName>
        <fullName evidence="2">F420-0--gamma-glutamyl ligase</fullName>
    </submittedName>
</protein>
<dbReference type="OrthoDB" id="950at2"/>
<gene>
    <name evidence="2" type="ORF">CJ205_03120</name>
</gene>
<evidence type="ECO:0000313" key="3">
    <source>
        <dbReference type="Proteomes" id="UP000235682"/>
    </source>
</evidence>
<dbReference type="Proteomes" id="UP000235682">
    <property type="component" value="Unassembled WGS sequence"/>
</dbReference>
<evidence type="ECO:0000313" key="2">
    <source>
        <dbReference type="EMBL" id="PMC58674.1"/>
    </source>
</evidence>
<proteinExistence type="predicted"/>